<dbReference type="Proteomes" id="UP000790709">
    <property type="component" value="Unassembled WGS sequence"/>
</dbReference>
<comment type="caution">
    <text evidence="1">The sequence shown here is derived from an EMBL/GenBank/DDBJ whole genome shotgun (WGS) entry which is preliminary data.</text>
</comment>
<gene>
    <name evidence="1" type="ORF">BV22DRAFT_1010684</name>
</gene>
<feature type="non-terminal residue" evidence="1">
    <location>
        <position position="1"/>
    </location>
</feature>
<accession>A0ACB8BIR4</accession>
<protein>
    <submittedName>
        <fullName evidence="1">Uncharacterized protein</fullName>
    </submittedName>
</protein>
<organism evidence="1 2">
    <name type="scientific">Leucogyrophana mollusca</name>
    <dbReference type="NCBI Taxonomy" id="85980"/>
    <lineage>
        <taxon>Eukaryota</taxon>
        <taxon>Fungi</taxon>
        <taxon>Dikarya</taxon>
        <taxon>Basidiomycota</taxon>
        <taxon>Agaricomycotina</taxon>
        <taxon>Agaricomycetes</taxon>
        <taxon>Agaricomycetidae</taxon>
        <taxon>Boletales</taxon>
        <taxon>Boletales incertae sedis</taxon>
        <taxon>Leucogyrophana</taxon>
    </lineage>
</organism>
<sequence length="316" mass="35342">QLSLENSDNVSFWTHAKSVFNRRFHKMDTRIHSLALFLHPMCRKLAISQVASGRSYNFMLETALSVAHQWRWGEAEAKQIVYDLKEYYKFAGIFAGGQANALEWWESLPVTADQCPLKAMAIIIHSIVPHAADVERYFSGLGGTQTVQRCSLSVENFESLSKLRANYAYHLYQIDRAAGKPVHRKHAHMHTRPEPGIDTSVAAELEATFAWVPPLAPESDATNDYLAGPESITEEELMEAFDELDREKVNASATVTEVDGHEVLEGKVYDWKELEHVDEGTVPAGFNENIGVLDRTSGGGTWDVKALMSVEGIYSL</sequence>
<dbReference type="EMBL" id="MU266396">
    <property type="protein sequence ID" value="KAH7925705.1"/>
    <property type="molecule type" value="Genomic_DNA"/>
</dbReference>
<evidence type="ECO:0000313" key="2">
    <source>
        <dbReference type="Proteomes" id="UP000790709"/>
    </source>
</evidence>
<reference evidence="1" key="1">
    <citation type="journal article" date="2021" name="New Phytol.">
        <title>Evolutionary innovations through gain and loss of genes in the ectomycorrhizal Boletales.</title>
        <authorList>
            <person name="Wu G."/>
            <person name="Miyauchi S."/>
            <person name="Morin E."/>
            <person name="Kuo A."/>
            <person name="Drula E."/>
            <person name="Varga T."/>
            <person name="Kohler A."/>
            <person name="Feng B."/>
            <person name="Cao Y."/>
            <person name="Lipzen A."/>
            <person name="Daum C."/>
            <person name="Hundley H."/>
            <person name="Pangilinan J."/>
            <person name="Johnson J."/>
            <person name="Barry K."/>
            <person name="LaButti K."/>
            <person name="Ng V."/>
            <person name="Ahrendt S."/>
            <person name="Min B."/>
            <person name="Choi I.G."/>
            <person name="Park H."/>
            <person name="Plett J.M."/>
            <person name="Magnuson J."/>
            <person name="Spatafora J.W."/>
            <person name="Nagy L.G."/>
            <person name="Henrissat B."/>
            <person name="Grigoriev I.V."/>
            <person name="Yang Z.L."/>
            <person name="Xu J."/>
            <person name="Martin F.M."/>
        </authorList>
    </citation>
    <scope>NUCLEOTIDE SEQUENCE</scope>
    <source>
        <strain evidence="1">KUC20120723A-06</strain>
    </source>
</reference>
<proteinExistence type="predicted"/>
<evidence type="ECO:0000313" key="1">
    <source>
        <dbReference type="EMBL" id="KAH7925705.1"/>
    </source>
</evidence>
<name>A0ACB8BIR4_9AGAM</name>
<keyword evidence="2" id="KW-1185">Reference proteome</keyword>